<evidence type="ECO:0000313" key="1">
    <source>
        <dbReference type="EMBL" id="KAJ2783913.1"/>
    </source>
</evidence>
<comment type="caution">
    <text evidence="1">The sequence shown here is derived from an EMBL/GenBank/DDBJ whole genome shotgun (WGS) entry which is preliminary data.</text>
</comment>
<proteinExistence type="predicted"/>
<keyword evidence="2" id="KW-1185">Reference proteome</keyword>
<protein>
    <submittedName>
        <fullName evidence="1">Uncharacterized protein</fullName>
    </submittedName>
</protein>
<evidence type="ECO:0000313" key="2">
    <source>
        <dbReference type="Proteomes" id="UP001140066"/>
    </source>
</evidence>
<sequence>MPHLAKYVTVFLTERVVYSGEALEIVSGTPFSDCAFPLARVLAFVFVDELEEGVDDDARAQPTIDEFVRRIQQMAPLASRVKVDLGFANGITSDDSRHVSYLVSRLYQLSGRIEYSFSSEDGDPIQLQPGMFTGLSQIAYTSESEAGSINQFVQLARSNAASLQSLNLQCEHGIDVLGLVQDPDGNCITYPHLLSLKLYAAFHSSNPTRPVFHGPAPFPALKKLHADLESPFGDDTFFRGNATTLEHLYLKLDIASATMLCTHKVFVVGSHPRLQGVKIWYTDNFGLGMFASSADAMQFLYSIGSGAAVREYARYGPLQAQVPMFSLLDGYACIQVLSLPSLRPNLWYVIFLLKSLPLLSDLHTSFPSLGPVPADIASDALPGYVISNYEPRSKRFRCWHLNKGYIPDLRELATCVLLLALVCPAFDYAVPPVSQRQSFMKEMEASISSDLYKPYAQRLRRLLFNGWRG</sequence>
<dbReference type="Proteomes" id="UP001140066">
    <property type="component" value="Unassembled WGS sequence"/>
</dbReference>
<gene>
    <name evidence="1" type="ORF">GGI18_003475</name>
</gene>
<accession>A0ACC1KCN4</accession>
<organism evidence="1 2">
    <name type="scientific">Coemansia linderi</name>
    <dbReference type="NCBI Taxonomy" id="2663919"/>
    <lineage>
        <taxon>Eukaryota</taxon>
        <taxon>Fungi</taxon>
        <taxon>Fungi incertae sedis</taxon>
        <taxon>Zoopagomycota</taxon>
        <taxon>Kickxellomycotina</taxon>
        <taxon>Kickxellomycetes</taxon>
        <taxon>Kickxellales</taxon>
        <taxon>Kickxellaceae</taxon>
        <taxon>Coemansia</taxon>
    </lineage>
</organism>
<name>A0ACC1KCN4_9FUNG</name>
<reference evidence="1" key="1">
    <citation type="submission" date="2022-07" db="EMBL/GenBank/DDBJ databases">
        <title>Phylogenomic reconstructions and comparative analyses of Kickxellomycotina fungi.</title>
        <authorList>
            <person name="Reynolds N.K."/>
            <person name="Stajich J.E."/>
            <person name="Barry K."/>
            <person name="Grigoriev I.V."/>
            <person name="Crous P."/>
            <person name="Smith M.E."/>
        </authorList>
    </citation>
    <scope>NUCLEOTIDE SEQUENCE</scope>
    <source>
        <strain evidence="1">BCRC 34191</strain>
    </source>
</reference>
<dbReference type="EMBL" id="JANBUK010001215">
    <property type="protein sequence ID" value="KAJ2783913.1"/>
    <property type="molecule type" value="Genomic_DNA"/>
</dbReference>